<dbReference type="InterPro" id="IPR029526">
    <property type="entry name" value="PGBD"/>
</dbReference>
<keyword evidence="3" id="KW-1185">Reference proteome</keyword>
<dbReference type="AlphaFoldDB" id="A0A8S3ZU93"/>
<dbReference type="OrthoDB" id="6159815at2759"/>
<evidence type="ECO:0000313" key="2">
    <source>
        <dbReference type="EMBL" id="CAG5133117.1"/>
    </source>
</evidence>
<dbReference type="Pfam" id="PF13843">
    <property type="entry name" value="DDE_Tnp_1_7"/>
    <property type="match status" value="1"/>
</dbReference>
<dbReference type="PANTHER" id="PTHR46599:SF3">
    <property type="entry name" value="PIGGYBAC TRANSPOSABLE ELEMENT-DERIVED PROTEIN 4"/>
    <property type="match status" value="1"/>
</dbReference>
<dbReference type="PANTHER" id="PTHR46599">
    <property type="entry name" value="PIGGYBAC TRANSPOSABLE ELEMENT-DERIVED PROTEIN 4"/>
    <property type="match status" value="1"/>
</dbReference>
<protein>
    <recommendedName>
        <fullName evidence="1">PiggyBac transposable element-derived protein domain-containing protein</fullName>
    </recommendedName>
</protein>
<comment type="caution">
    <text evidence="2">The sequence shown here is derived from an EMBL/GenBank/DDBJ whole genome shotgun (WGS) entry which is preliminary data.</text>
</comment>
<dbReference type="Proteomes" id="UP000678393">
    <property type="component" value="Unassembled WGS sequence"/>
</dbReference>
<organism evidence="2 3">
    <name type="scientific">Candidula unifasciata</name>
    <dbReference type="NCBI Taxonomy" id="100452"/>
    <lineage>
        <taxon>Eukaryota</taxon>
        <taxon>Metazoa</taxon>
        <taxon>Spiralia</taxon>
        <taxon>Lophotrochozoa</taxon>
        <taxon>Mollusca</taxon>
        <taxon>Gastropoda</taxon>
        <taxon>Heterobranchia</taxon>
        <taxon>Euthyneura</taxon>
        <taxon>Panpulmonata</taxon>
        <taxon>Eupulmonata</taxon>
        <taxon>Stylommatophora</taxon>
        <taxon>Helicina</taxon>
        <taxon>Helicoidea</taxon>
        <taxon>Geomitridae</taxon>
        <taxon>Candidula</taxon>
    </lineage>
</organism>
<evidence type="ECO:0000259" key="1">
    <source>
        <dbReference type="Pfam" id="PF13843"/>
    </source>
</evidence>
<proteinExistence type="predicted"/>
<dbReference type="EMBL" id="CAJHNH020005935">
    <property type="protein sequence ID" value="CAG5133117.1"/>
    <property type="molecule type" value="Genomic_DNA"/>
</dbReference>
<feature type="domain" description="PiggyBac transposable element-derived protein" evidence="1">
    <location>
        <begin position="3"/>
        <end position="94"/>
    </location>
</feature>
<sequence length="97" mass="11051">MEEKLKKGEISSKSASSLLAMKWSDKREVWMLTTCHNSDTVATGKTDWKTGLNIVKPKSVVDYNKCMGSVDRTDMLLSSIESIRKTVKWYKKLFPTC</sequence>
<evidence type="ECO:0000313" key="3">
    <source>
        <dbReference type="Proteomes" id="UP000678393"/>
    </source>
</evidence>
<name>A0A8S3ZU93_9EUPU</name>
<reference evidence="2" key="1">
    <citation type="submission" date="2021-04" db="EMBL/GenBank/DDBJ databases">
        <authorList>
            <consortium name="Molecular Ecology Group"/>
        </authorList>
    </citation>
    <scope>NUCLEOTIDE SEQUENCE</scope>
</reference>
<accession>A0A8S3ZU93</accession>
<gene>
    <name evidence="2" type="ORF">CUNI_LOCUS18675</name>
</gene>